<gene>
    <name evidence="10" type="ORF">IPA_01445</name>
</gene>
<reference evidence="10" key="1">
    <citation type="submission" date="2013-11" db="EMBL/GenBank/DDBJ databases">
        <title>Comparative genomics of Ignicoccus.</title>
        <authorList>
            <person name="Podar M."/>
        </authorList>
    </citation>
    <scope>NUCLEOTIDE SEQUENCE</scope>
    <source>
        <strain evidence="10">DSM 13166</strain>
    </source>
</reference>
<proteinExistence type="inferred from homology"/>
<dbReference type="InterPro" id="IPR001905">
    <property type="entry name" value="Ammonium_transpt"/>
</dbReference>
<dbReference type="Gene3D" id="1.10.3430.10">
    <property type="entry name" value="Ammonium transporter AmtB like domains"/>
    <property type="match status" value="1"/>
</dbReference>
<feature type="domain" description="Ammonium transporter AmtB-like" evidence="9">
    <location>
        <begin position="16"/>
        <end position="412"/>
    </location>
</feature>
<organism evidence="10 11">
    <name type="scientific">Ignicoccus pacificus DSM 13166</name>
    <dbReference type="NCBI Taxonomy" id="940294"/>
    <lineage>
        <taxon>Archaea</taxon>
        <taxon>Thermoproteota</taxon>
        <taxon>Thermoprotei</taxon>
        <taxon>Desulfurococcales</taxon>
        <taxon>Desulfurococcaceae</taxon>
        <taxon>Ignicoccus</taxon>
    </lineage>
</organism>
<feature type="transmembrane region" description="Helical" evidence="8">
    <location>
        <begin position="236"/>
        <end position="257"/>
    </location>
</feature>
<dbReference type="GO" id="GO:0005886">
    <property type="term" value="C:plasma membrane"/>
    <property type="evidence" value="ECO:0007669"/>
    <property type="project" value="UniProtKB-SubCell"/>
</dbReference>
<feature type="transmembrane region" description="Helical" evidence="8">
    <location>
        <begin position="136"/>
        <end position="158"/>
    </location>
</feature>
<feature type="transmembrane region" description="Helical" evidence="8">
    <location>
        <begin position="361"/>
        <end position="382"/>
    </location>
</feature>
<comment type="similarity">
    <text evidence="2 8">Belongs to the ammonia transporter channel (TC 1.A.11.2) family.</text>
</comment>
<feature type="transmembrane region" description="Helical" evidence="8">
    <location>
        <begin position="203"/>
        <end position="224"/>
    </location>
</feature>
<sequence>MVNKVSGAVVNPGDTAWLLSASSMVLFMTAPGLALFYGGLVRSKNVLSTALHVLSAFAVALILWILLGFSEAFGASIAGFVGNPFQYFGAYPTLLPKVWPGTHVPSLIYVGFQGVFAAIATAIIASTIAERGRIDAWMLFSALWVLLVYSVIAHWVWGGGWLASLGALDFAGGMVVHIASGFSALALSFVIGKRKFCKGVEPLPHNIPLVLLGTGILWFGWLGFNAGSAVAANIDAANAWLATAAASAAGGLAWMFIAARDSGGRFSSVAFASGVVAGLVAITPAAGYVDPISAMVIGAIAGIFSYYMVNFRVKKGWDETLDAWAVHGMSGLWGSIATGIFANPVVAGKAGLLFGNPWQLVPQIVGSVASIVYAMVMTLIIAKFVDAVIGWRVPEQVEKVGLDLPELNEEAYVM</sequence>
<keyword evidence="7 8" id="KW-0924">Ammonia transport</keyword>
<dbReference type="Pfam" id="PF00909">
    <property type="entry name" value="Ammonium_transp"/>
    <property type="match status" value="1"/>
</dbReference>
<evidence type="ECO:0000256" key="3">
    <source>
        <dbReference type="ARBA" id="ARBA00022448"/>
    </source>
</evidence>
<dbReference type="PANTHER" id="PTHR43029">
    <property type="entry name" value="AMMONIUM TRANSPORTER MEP2"/>
    <property type="match status" value="1"/>
</dbReference>
<evidence type="ECO:0000256" key="7">
    <source>
        <dbReference type="ARBA" id="ARBA00023177"/>
    </source>
</evidence>
<keyword evidence="11" id="KW-1185">Reference proteome</keyword>
<feature type="transmembrane region" description="Helical" evidence="8">
    <location>
        <begin position="269"/>
        <end position="286"/>
    </location>
</feature>
<accession>A0A977K915</accession>
<keyword evidence="6 8" id="KW-0472">Membrane</keyword>
<feature type="transmembrane region" description="Helical" evidence="8">
    <location>
        <begin position="170"/>
        <end position="191"/>
    </location>
</feature>
<evidence type="ECO:0000256" key="2">
    <source>
        <dbReference type="ARBA" id="ARBA00005887"/>
    </source>
</evidence>
<feature type="transmembrane region" description="Helical" evidence="8">
    <location>
        <begin position="321"/>
        <end position="341"/>
    </location>
</feature>
<dbReference type="EMBL" id="CP006868">
    <property type="protein sequence ID" value="UXD21219.1"/>
    <property type="molecule type" value="Genomic_DNA"/>
</dbReference>
<evidence type="ECO:0000256" key="6">
    <source>
        <dbReference type="ARBA" id="ARBA00023136"/>
    </source>
</evidence>
<evidence type="ECO:0000256" key="1">
    <source>
        <dbReference type="ARBA" id="ARBA00004141"/>
    </source>
</evidence>
<dbReference type="Proteomes" id="UP001063698">
    <property type="component" value="Chromosome"/>
</dbReference>
<keyword evidence="5 8" id="KW-1133">Transmembrane helix</keyword>
<name>A0A977K915_9CREN</name>
<dbReference type="InterPro" id="IPR024041">
    <property type="entry name" value="NH4_transpt_AmtB-like_dom"/>
</dbReference>
<evidence type="ECO:0000256" key="4">
    <source>
        <dbReference type="ARBA" id="ARBA00022692"/>
    </source>
</evidence>
<keyword evidence="3 8" id="KW-0813">Transport</keyword>
<dbReference type="InterPro" id="IPR029020">
    <property type="entry name" value="Ammonium/urea_transptr"/>
</dbReference>
<evidence type="ECO:0000256" key="5">
    <source>
        <dbReference type="ARBA" id="ARBA00022989"/>
    </source>
</evidence>
<feature type="transmembrane region" description="Helical" evidence="8">
    <location>
        <begin position="292"/>
        <end position="309"/>
    </location>
</feature>
<dbReference type="NCBIfam" id="TIGR00836">
    <property type="entry name" value="amt"/>
    <property type="match status" value="1"/>
</dbReference>
<evidence type="ECO:0000313" key="11">
    <source>
        <dbReference type="Proteomes" id="UP001063698"/>
    </source>
</evidence>
<evidence type="ECO:0000313" key="10">
    <source>
        <dbReference type="EMBL" id="UXD21219.1"/>
    </source>
</evidence>
<keyword evidence="4 8" id="KW-0812">Transmembrane</keyword>
<dbReference type="GO" id="GO:0008519">
    <property type="term" value="F:ammonium channel activity"/>
    <property type="evidence" value="ECO:0007669"/>
    <property type="project" value="InterPro"/>
</dbReference>
<feature type="transmembrane region" description="Helical" evidence="8">
    <location>
        <begin position="16"/>
        <end position="37"/>
    </location>
</feature>
<feature type="transmembrane region" description="Helical" evidence="8">
    <location>
        <begin position="49"/>
        <end position="67"/>
    </location>
</feature>
<dbReference type="PROSITE" id="PS01219">
    <property type="entry name" value="AMMONIUM_TRANSP"/>
    <property type="match status" value="1"/>
</dbReference>
<evidence type="ECO:0000259" key="9">
    <source>
        <dbReference type="Pfam" id="PF00909"/>
    </source>
</evidence>
<dbReference type="PANTHER" id="PTHR43029:SF10">
    <property type="entry name" value="AMMONIUM TRANSPORTER MEP2"/>
    <property type="match status" value="1"/>
</dbReference>
<dbReference type="SUPFAM" id="SSF111352">
    <property type="entry name" value="Ammonium transporter"/>
    <property type="match status" value="1"/>
</dbReference>
<evidence type="ECO:0000256" key="8">
    <source>
        <dbReference type="RuleBase" id="RU362002"/>
    </source>
</evidence>
<protein>
    <recommendedName>
        <fullName evidence="8">Ammonium transporter</fullName>
    </recommendedName>
</protein>
<comment type="subcellular location">
    <subcellularLocation>
        <location evidence="8">Cell membrane</location>
        <topology evidence="8">Multi-pass membrane protein</topology>
    </subcellularLocation>
    <subcellularLocation>
        <location evidence="1">Membrane</location>
        <topology evidence="1">Multi-pass membrane protein</topology>
    </subcellularLocation>
</comment>
<dbReference type="AlphaFoldDB" id="A0A977K915"/>
<dbReference type="InterPro" id="IPR018047">
    <property type="entry name" value="Ammonium_transpt_CS"/>
</dbReference>
<dbReference type="KEGG" id="ipc:IPA_01445"/>
<feature type="transmembrane region" description="Helical" evidence="8">
    <location>
        <begin position="107"/>
        <end position="129"/>
    </location>
</feature>